<dbReference type="Proteomes" id="UP000443090">
    <property type="component" value="Unassembled WGS sequence"/>
</dbReference>
<accession>A0A8H8S6Q2</accession>
<name>A0A8H8S6Q2_9HELO</name>
<keyword evidence="2" id="KW-1185">Reference proteome</keyword>
<protein>
    <submittedName>
        <fullName evidence="1">Uncharacterized protein</fullName>
    </submittedName>
</protein>
<evidence type="ECO:0000313" key="1">
    <source>
        <dbReference type="EMBL" id="TVY49045.1"/>
    </source>
</evidence>
<evidence type="ECO:0000313" key="2">
    <source>
        <dbReference type="Proteomes" id="UP000443090"/>
    </source>
</evidence>
<dbReference type="OrthoDB" id="5275938at2759"/>
<organism evidence="1 2">
    <name type="scientific">Lachnellula occidentalis</name>
    <dbReference type="NCBI Taxonomy" id="215460"/>
    <lineage>
        <taxon>Eukaryota</taxon>
        <taxon>Fungi</taxon>
        <taxon>Dikarya</taxon>
        <taxon>Ascomycota</taxon>
        <taxon>Pezizomycotina</taxon>
        <taxon>Leotiomycetes</taxon>
        <taxon>Helotiales</taxon>
        <taxon>Lachnaceae</taxon>
        <taxon>Lachnellula</taxon>
    </lineage>
</organism>
<proteinExistence type="predicted"/>
<reference evidence="1 2" key="1">
    <citation type="submission" date="2018-05" db="EMBL/GenBank/DDBJ databases">
        <title>Genome sequencing and assembly of the regulated plant pathogen Lachnellula willkommii and related sister species for the development of diagnostic species identification markers.</title>
        <authorList>
            <person name="Giroux E."/>
            <person name="Bilodeau G."/>
        </authorList>
    </citation>
    <scope>NUCLEOTIDE SEQUENCE [LARGE SCALE GENOMIC DNA]</scope>
    <source>
        <strain evidence="1 2">CBS 160.35</strain>
    </source>
</reference>
<gene>
    <name evidence="1" type="ORF">LOCC1_G001347</name>
</gene>
<sequence length="166" mass="19268">MVKDMCVDEQGRIRETMATKSFERIVGVRESTIEALFGICYEQTNYYTRREDVRCEFDSKICDPIIYGSLVLEYSEIGLWPTKSSENITWTITDLVSSIREVQVYTLGDQIHQGRLKRRSDCNTTSIRGEVSETFSRMQRVVLEEDHNHMDRLKPGRDGCLHCAED</sequence>
<dbReference type="AlphaFoldDB" id="A0A8H8S6Q2"/>
<comment type="caution">
    <text evidence="1">The sequence shown here is derived from an EMBL/GenBank/DDBJ whole genome shotgun (WGS) entry which is preliminary data.</text>
</comment>
<dbReference type="EMBL" id="QGMI01000024">
    <property type="protein sequence ID" value="TVY49045.1"/>
    <property type="molecule type" value="Genomic_DNA"/>
</dbReference>